<dbReference type="STRING" id="1912795.BK816_07885"/>
<sequence>MSGLMRSNFNEEIMTEISWLKQAVTAINDHLGMNSYVACLLRNFVEPEESQAIEQAIFHNARQIASMSFEESRAEINRAYKKIVGRDIGLRDEVIKELLALKLQELGLTSDLEIDS</sequence>
<evidence type="ECO:0000313" key="2">
    <source>
        <dbReference type="Proteomes" id="UP000176288"/>
    </source>
</evidence>
<protein>
    <submittedName>
        <fullName evidence="1">Uncharacterized protein</fullName>
    </submittedName>
</protein>
<name>A0A1D9MM04_9ACTO</name>
<dbReference type="AlphaFoldDB" id="A0A1D9MM04"/>
<keyword evidence="2" id="KW-1185">Reference proteome</keyword>
<dbReference type="KEGG" id="avu:BK816_07885"/>
<accession>A0A1D9MM04</accession>
<reference evidence="1 2" key="1">
    <citation type="submission" date="2016-10" db="EMBL/GenBank/DDBJ databases">
        <title>Actinomyces aegypiusis sp. nov., isolated from the Aegypius monachus in Qinghai Tibet Plateau China.</title>
        <authorList>
            <person name="Wang Y."/>
        </authorList>
    </citation>
    <scope>NUCLEOTIDE SEQUENCE [LARGE SCALE GENOMIC DNA]</scope>
    <source>
        <strain evidence="1 2">VUL4_3</strain>
    </source>
</reference>
<proteinExistence type="predicted"/>
<dbReference type="Proteomes" id="UP000176288">
    <property type="component" value="Chromosome"/>
</dbReference>
<dbReference type="RefSeq" id="WP_071164682.1">
    <property type="nucleotide sequence ID" value="NZ_CP017812.1"/>
</dbReference>
<evidence type="ECO:0000313" key="1">
    <source>
        <dbReference type="EMBL" id="AOZ73219.1"/>
    </source>
</evidence>
<dbReference type="EMBL" id="CP017812">
    <property type="protein sequence ID" value="AOZ73219.1"/>
    <property type="molecule type" value="Genomic_DNA"/>
</dbReference>
<organism evidence="1 2">
    <name type="scientific">Boudabousia tangfeifanii</name>
    <dbReference type="NCBI Taxonomy" id="1912795"/>
    <lineage>
        <taxon>Bacteria</taxon>
        <taxon>Bacillati</taxon>
        <taxon>Actinomycetota</taxon>
        <taxon>Actinomycetes</taxon>
        <taxon>Actinomycetales</taxon>
        <taxon>Actinomycetaceae</taxon>
        <taxon>Boudabousia</taxon>
    </lineage>
</organism>
<dbReference type="OrthoDB" id="3035076at2"/>
<gene>
    <name evidence="1" type="ORF">BK816_07885</name>
</gene>